<keyword evidence="3" id="KW-0175">Coiled coil</keyword>
<gene>
    <name evidence="5" type="ORF">PSON_ATCC_30995.1.T0710062</name>
</gene>
<organism evidence="5 6">
    <name type="scientific">Paramecium sonneborni</name>
    <dbReference type="NCBI Taxonomy" id="65129"/>
    <lineage>
        <taxon>Eukaryota</taxon>
        <taxon>Sar</taxon>
        <taxon>Alveolata</taxon>
        <taxon>Ciliophora</taxon>
        <taxon>Intramacronucleata</taxon>
        <taxon>Oligohymenophorea</taxon>
        <taxon>Peniculida</taxon>
        <taxon>Parameciidae</taxon>
        <taxon>Paramecium</taxon>
    </lineage>
</organism>
<dbReference type="AlphaFoldDB" id="A0A8S1P820"/>
<feature type="domain" description="Attractin/MKLN-like beta-propeller" evidence="4">
    <location>
        <begin position="346"/>
        <end position="496"/>
    </location>
</feature>
<evidence type="ECO:0000256" key="2">
    <source>
        <dbReference type="ARBA" id="ARBA00022737"/>
    </source>
</evidence>
<evidence type="ECO:0000313" key="5">
    <source>
        <dbReference type="EMBL" id="CAD8098943.1"/>
    </source>
</evidence>
<proteinExistence type="predicted"/>
<name>A0A8S1P820_9CILI</name>
<reference evidence="5" key="1">
    <citation type="submission" date="2021-01" db="EMBL/GenBank/DDBJ databases">
        <authorList>
            <consortium name="Genoscope - CEA"/>
            <person name="William W."/>
        </authorList>
    </citation>
    <scope>NUCLEOTIDE SEQUENCE</scope>
</reference>
<keyword evidence="6" id="KW-1185">Reference proteome</keyword>
<keyword evidence="2" id="KW-0677">Repeat</keyword>
<protein>
    <recommendedName>
        <fullName evidence="4">Attractin/MKLN-like beta-propeller domain-containing protein</fullName>
    </recommendedName>
</protein>
<keyword evidence="1" id="KW-0880">Kelch repeat</keyword>
<accession>A0A8S1P820</accession>
<sequence length="563" mass="65911">MCQKCVVEHSIKQFRKIHQLVELSTLRSEVQKEANDLSQELDLLMQTLQPEYNLVEQQRIGLQLLQRSQTILQQAISIFFDELKHTFISLTSNHSNLTQKKVLQEELEKIMFELNEYISTNDFQISEFFERDFRASIKKMRENVIQFIEKTKIEYKKPNLKINDKFTLDIPQWLSNYISITFEKNIMEKTEIRAPKPRQTLHFTIERNNSQRLERKMTLINPQNLAQSQILNHTYVQAITEQNLEDQLIQQFDQNEEIQKIVILEQSRIRYLHSLIDCQTLFIHDIQLKENQLISLPESAKIPQNAQTLITSDLILYICGGIHNQNLSSKFYQFDNMHGLLQLPNLLEAVNHHSLIYVKGFVYIIGGKTQEGVTDKCWRFIVNTQVWEEFANLNEPRSHHSSCVFENEDQTFIYTFFGQGQGGVLLDSIEKYSNLERRWQNILVKNMIPGFATIRCCCIQLDEQKILIYGGYYKNLKNANKMITFNTQSATIDNLNQLYLPIGQLQGQPITINNAIYSLHNCPDQIVPKYSEFGDVLYILETNSNSCHIQDVINCRQLTLKKN</sequence>
<dbReference type="EMBL" id="CAJJDN010000071">
    <property type="protein sequence ID" value="CAD8098943.1"/>
    <property type="molecule type" value="Genomic_DNA"/>
</dbReference>
<evidence type="ECO:0000256" key="3">
    <source>
        <dbReference type="SAM" id="Coils"/>
    </source>
</evidence>
<feature type="coiled-coil region" evidence="3">
    <location>
        <begin position="20"/>
        <end position="47"/>
    </location>
</feature>
<evidence type="ECO:0000259" key="4">
    <source>
        <dbReference type="Pfam" id="PF24981"/>
    </source>
</evidence>
<dbReference type="SMART" id="SM00612">
    <property type="entry name" value="Kelch"/>
    <property type="match status" value="2"/>
</dbReference>
<dbReference type="Pfam" id="PF24981">
    <property type="entry name" value="Beta-prop_ATRN-LZTR1"/>
    <property type="match status" value="1"/>
</dbReference>
<dbReference type="InterPro" id="IPR006652">
    <property type="entry name" value="Kelch_1"/>
</dbReference>
<evidence type="ECO:0000313" key="6">
    <source>
        <dbReference type="Proteomes" id="UP000692954"/>
    </source>
</evidence>
<comment type="caution">
    <text evidence="5">The sequence shown here is derived from an EMBL/GenBank/DDBJ whole genome shotgun (WGS) entry which is preliminary data.</text>
</comment>
<dbReference type="PANTHER" id="PTHR45632">
    <property type="entry name" value="LD33804P"/>
    <property type="match status" value="1"/>
</dbReference>
<dbReference type="InterPro" id="IPR056737">
    <property type="entry name" value="Beta-prop_ATRN-MKLN-like"/>
</dbReference>
<evidence type="ECO:0000256" key="1">
    <source>
        <dbReference type="ARBA" id="ARBA00022441"/>
    </source>
</evidence>
<dbReference type="PANTHER" id="PTHR45632:SF3">
    <property type="entry name" value="KELCH-LIKE PROTEIN 32"/>
    <property type="match status" value="1"/>
</dbReference>
<dbReference type="OrthoDB" id="285684at2759"/>
<dbReference type="Proteomes" id="UP000692954">
    <property type="component" value="Unassembled WGS sequence"/>
</dbReference>